<evidence type="ECO:0000313" key="2">
    <source>
        <dbReference type="Proteomes" id="UP001066276"/>
    </source>
</evidence>
<name>A0AAV7M2U6_PLEWA</name>
<proteinExistence type="predicted"/>
<dbReference type="EMBL" id="JANPWB010000014">
    <property type="protein sequence ID" value="KAJ1098116.1"/>
    <property type="molecule type" value="Genomic_DNA"/>
</dbReference>
<protein>
    <submittedName>
        <fullName evidence="1">Uncharacterized protein</fullName>
    </submittedName>
</protein>
<evidence type="ECO:0000313" key="1">
    <source>
        <dbReference type="EMBL" id="KAJ1098116.1"/>
    </source>
</evidence>
<accession>A0AAV7M2U6</accession>
<dbReference type="Proteomes" id="UP001066276">
    <property type="component" value="Chromosome 10"/>
</dbReference>
<dbReference type="AlphaFoldDB" id="A0AAV7M2U6"/>
<keyword evidence="2" id="KW-1185">Reference proteome</keyword>
<reference evidence="1" key="1">
    <citation type="journal article" date="2022" name="bioRxiv">
        <title>Sequencing and chromosome-scale assembly of the giantPleurodeles waltlgenome.</title>
        <authorList>
            <person name="Brown T."/>
            <person name="Elewa A."/>
            <person name="Iarovenko S."/>
            <person name="Subramanian E."/>
            <person name="Araus A.J."/>
            <person name="Petzold A."/>
            <person name="Susuki M."/>
            <person name="Suzuki K.-i.T."/>
            <person name="Hayashi T."/>
            <person name="Toyoda A."/>
            <person name="Oliveira C."/>
            <person name="Osipova E."/>
            <person name="Leigh N.D."/>
            <person name="Simon A."/>
            <person name="Yun M.H."/>
        </authorList>
    </citation>
    <scope>NUCLEOTIDE SEQUENCE</scope>
    <source>
        <strain evidence="1">20211129_DDA</strain>
        <tissue evidence="1">Liver</tissue>
    </source>
</reference>
<sequence length="110" mass="11444">MEAGSKCRGGRLACLASAPAGVLRGCQLPFSSLVPALVALIGPQLHLPCCGCDARIPNRCGCTPGYSSTRTEASPIPEQPWRCCACSADMEVVPGPSQTQQDAPPTFCRP</sequence>
<comment type="caution">
    <text evidence="1">The sequence shown here is derived from an EMBL/GenBank/DDBJ whole genome shotgun (WGS) entry which is preliminary data.</text>
</comment>
<organism evidence="1 2">
    <name type="scientific">Pleurodeles waltl</name>
    <name type="common">Iberian ribbed newt</name>
    <dbReference type="NCBI Taxonomy" id="8319"/>
    <lineage>
        <taxon>Eukaryota</taxon>
        <taxon>Metazoa</taxon>
        <taxon>Chordata</taxon>
        <taxon>Craniata</taxon>
        <taxon>Vertebrata</taxon>
        <taxon>Euteleostomi</taxon>
        <taxon>Amphibia</taxon>
        <taxon>Batrachia</taxon>
        <taxon>Caudata</taxon>
        <taxon>Salamandroidea</taxon>
        <taxon>Salamandridae</taxon>
        <taxon>Pleurodelinae</taxon>
        <taxon>Pleurodeles</taxon>
    </lineage>
</organism>
<gene>
    <name evidence="1" type="ORF">NDU88_003232</name>
</gene>